<evidence type="ECO:0000259" key="3">
    <source>
        <dbReference type="PROSITE" id="PS51390"/>
    </source>
</evidence>
<proteinExistence type="predicted"/>
<keyword evidence="1" id="KW-1015">Disulfide bond</keyword>
<keyword evidence="2" id="KW-0472">Membrane</keyword>
<keyword evidence="5" id="KW-1185">Reference proteome</keyword>
<dbReference type="Ensembl" id="ENSSDAT00000004976.1">
    <property type="protein sequence ID" value="ENSSDAP00000004331.1"/>
    <property type="gene ID" value="ENSSDAG00000004074.1"/>
</dbReference>
<dbReference type="Gene3D" id="4.10.75.10">
    <property type="entry name" value="Elafin-like"/>
    <property type="match status" value="1"/>
</dbReference>
<dbReference type="SMART" id="SM00217">
    <property type="entry name" value="WAP"/>
    <property type="match status" value="1"/>
</dbReference>
<reference evidence="4" key="2">
    <citation type="submission" date="2025-09" db="UniProtKB">
        <authorList>
            <consortium name="Ensembl"/>
        </authorList>
    </citation>
    <scope>IDENTIFICATION</scope>
</reference>
<dbReference type="Pfam" id="PF00095">
    <property type="entry name" value="WAP"/>
    <property type="match status" value="1"/>
</dbReference>
<dbReference type="PRINTS" id="PR00003">
    <property type="entry name" value="4DISULPHCORE"/>
</dbReference>
<dbReference type="AlphaFoldDB" id="A0A8C9P720"/>
<dbReference type="InterPro" id="IPR036645">
    <property type="entry name" value="Elafin-like_sf"/>
</dbReference>
<evidence type="ECO:0000256" key="2">
    <source>
        <dbReference type="SAM" id="Phobius"/>
    </source>
</evidence>
<evidence type="ECO:0000256" key="1">
    <source>
        <dbReference type="ARBA" id="ARBA00023157"/>
    </source>
</evidence>
<dbReference type="InterPro" id="IPR008197">
    <property type="entry name" value="WAP_dom"/>
</dbReference>
<keyword evidence="2" id="KW-0812">Transmembrane</keyword>
<dbReference type="SUPFAM" id="SSF57256">
    <property type="entry name" value="Elafin-like"/>
    <property type="match status" value="1"/>
</dbReference>
<name>A0A8C9P720_SPEDA</name>
<keyword evidence="2" id="KW-1133">Transmembrane helix</keyword>
<dbReference type="GO" id="GO:0005576">
    <property type="term" value="C:extracellular region"/>
    <property type="evidence" value="ECO:0007669"/>
    <property type="project" value="InterPro"/>
</dbReference>
<dbReference type="GO" id="GO:0030414">
    <property type="term" value="F:peptidase inhibitor activity"/>
    <property type="evidence" value="ECO:0007669"/>
    <property type="project" value="InterPro"/>
</dbReference>
<feature type="domain" description="WAP" evidence="3">
    <location>
        <begin position="32"/>
        <end position="79"/>
    </location>
</feature>
<dbReference type="PANTHER" id="PTHR47769">
    <property type="entry name" value="WAP FOUR-DISULFIDE CORE DOMAIN PROTEIN 8"/>
    <property type="match status" value="1"/>
</dbReference>
<reference evidence="4" key="1">
    <citation type="submission" date="2025-08" db="UniProtKB">
        <authorList>
            <consortium name="Ensembl"/>
        </authorList>
    </citation>
    <scope>IDENTIFICATION</scope>
</reference>
<accession>A0A8C9P720</accession>
<dbReference type="PROSITE" id="PS51390">
    <property type="entry name" value="WAP"/>
    <property type="match status" value="1"/>
</dbReference>
<dbReference type="PANTHER" id="PTHR47769:SF1">
    <property type="entry name" value="WAP FOUR-DISULFIDE CORE DOMAIN PROTEIN 8"/>
    <property type="match status" value="1"/>
</dbReference>
<sequence>MSEHFSPQPHQHLLFLVFLTITILTRVKWNLFQQKSGYCPEFFLSCFFTLLPRCRRDGGCNGPKKCCFYQCQQQCMQPWPTLD</sequence>
<organism evidence="4 5">
    <name type="scientific">Spermophilus dauricus</name>
    <name type="common">Daurian ground squirrel</name>
    <dbReference type="NCBI Taxonomy" id="99837"/>
    <lineage>
        <taxon>Eukaryota</taxon>
        <taxon>Metazoa</taxon>
        <taxon>Chordata</taxon>
        <taxon>Craniata</taxon>
        <taxon>Vertebrata</taxon>
        <taxon>Euteleostomi</taxon>
        <taxon>Mammalia</taxon>
        <taxon>Eutheria</taxon>
        <taxon>Euarchontoglires</taxon>
        <taxon>Glires</taxon>
        <taxon>Rodentia</taxon>
        <taxon>Sciuromorpha</taxon>
        <taxon>Sciuridae</taxon>
        <taxon>Xerinae</taxon>
        <taxon>Marmotini</taxon>
        <taxon>Spermophilus</taxon>
    </lineage>
</organism>
<evidence type="ECO:0000313" key="5">
    <source>
        <dbReference type="Proteomes" id="UP000694422"/>
    </source>
</evidence>
<feature type="transmembrane region" description="Helical" evidence="2">
    <location>
        <begin position="12"/>
        <end position="29"/>
    </location>
</feature>
<dbReference type="Proteomes" id="UP000694422">
    <property type="component" value="Unplaced"/>
</dbReference>
<evidence type="ECO:0000313" key="4">
    <source>
        <dbReference type="Ensembl" id="ENSSDAP00000004331.1"/>
    </source>
</evidence>
<protein>
    <recommendedName>
        <fullName evidence="3">WAP domain-containing protein</fullName>
    </recommendedName>
</protein>